<proteinExistence type="predicted"/>
<accession>A0ABN7W7Y3</accession>
<comment type="caution">
    <text evidence="1">The sequence shown here is derived from an EMBL/GenBank/DDBJ whole genome shotgun (WGS) entry which is preliminary data.</text>
</comment>
<name>A0ABN7W7Y3_GIGMA</name>
<sequence length="182" mass="22144">MFENEAIKLLFRNEFHVTNVKKILYPILKVSFREYYYYLIIWDKDTISEKDLLNLKKEMIYFYKIEHVNIDVISILVYKSSLKKNINAINKNIPKMNFFTQSIKDVINFLKDDIYNKYATKYNIMKAHRENFIQFMKINVKKAGDIVKYFKKWQSDLEQFNKAFNSFDYKNRSTIESSIERM</sequence>
<dbReference type="EMBL" id="CAJVQB010034398">
    <property type="protein sequence ID" value="CAG8821105.1"/>
    <property type="molecule type" value="Genomic_DNA"/>
</dbReference>
<gene>
    <name evidence="1" type="ORF">GMARGA_LOCUS27743</name>
</gene>
<feature type="non-terminal residue" evidence="1">
    <location>
        <position position="1"/>
    </location>
</feature>
<evidence type="ECO:0000313" key="1">
    <source>
        <dbReference type="EMBL" id="CAG8821105.1"/>
    </source>
</evidence>
<protein>
    <submittedName>
        <fullName evidence="1">2705_t:CDS:1</fullName>
    </submittedName>
</protein>
<organism evidence="1 2">
    <name type="scientific">Gigaspora margarita</name>
    <dbReference type="NCBI Taxonomy" id="4874"/>
    <lineage>
        <taxon>Eukaryota</taxon>
        <taxon>Fungi</taxon>
        <taxon>Fungi incertae sedis</taxon>
        <taxon>Mucoromycota</taxon>
        <taxon>Glomeromycotina</taxon>
        <taxon>Glomeromycetes</taxon>
        <taxon>Diversisporales</taxon>
        <taxon>Gigasporaceae</taxon>
        <taxon>Gigaspora</taxon>
    </lineage>
</organism>
<dbReference type="Proteomes" id="UP000789901">
    <property type="component" value="Unassembled WGS sequence"/>
</dbReference>
<feature type="non-terminal residue" evidence="1">
    <location>
        <position position="182"/>
    </location>
</feature>
<evidence type="ECO:0000313" key="2">
    <source>
        <dbReference type="Proteomes" id="UP000789901"/>
    </source>
</evidence>
<keyword evidence="2" id="KW-1185">Reference proteome</keyword>
<reference evidence="1 2" key="1">
    <citation type="submission" date="2021-06" db="EMBL/GenBank/DDBJ databases">
        <authorList>
            <person name="Kallberg Y."/>
            <person name="Tangrot J."/>
            <person name="Rosling A."/>
        </authorList>
    </citation>
    <scope>NUCLEOTIDE SEQUENCE [LARGE SCALE GENOMIC DNA]</scope>
    <source>
        <strain evidence="1 2">120-4 pot B 10/14</strain>
    </source>
</reference>